<feature type="transmembrane region" description="Helical" evidence="7">
    <location>
        <begin position="102"/>
        <end position="120"/>
    </location>
</feature>
<evidence type="ECO:0000256" key="4">
    <source>
        <dbReference type="ARBA" id="ARBA00022970"/>
    </source>
</evidence>
<dbReference type="InterPro" id="IPR004840">
    <property type="entry name" value="Amino_acid_permease_CS"/>
</dbReference>
<dbReference type="PANTHER" id="PTHR43341:SF20">
    <property type="entry name" value="AAT FAMILY AMINO ACID TRANSPORTER"/>
    <property type="match status" value="1"/>
</dbReference>
<keyword evidence="3 7" id="KW-0812">Transmembrane</keyword>
<evidence type="ECO:0000256" key="5">
    <source>
        <dbReference type="ARBA" id="ARBA00022989"/>
    </source>
</evidence>
<feature type="domain" description="Amino acid permease/ SLC12A" evidence="8">
    <location>
        <begin position="101"/>
        <end position="331"/>
    </location>
</feature>
<dbReference type="Proteomes" id="UP001497453">
    <property type="component" value="Chromosome 7"/>
</dbReference>
<keyword evidence="2" id="KW-0813">Transport</keyword>
<dbReference type="InterPro" id="IPR050524">
    <property type="entry name" value="APC_YAT"/>
</dbReference>
<evidence type="ECO:0000256" key="6">
    <source>
        <dbReference type="ARBA" id="ARBA00023136"/>
    </source>
</evidence>
<protein>
    <recommendedName>
        <fullName evidence="8">Amino acid permease/ SLC12A domain-containing protein</fullName>
    </recommendedName>
</protein>
<reference evidence="10" key="1">
    <citation type="submission" date="2024-04" db="EMBL/GenBank/DDBJ databases">
        <authorList>
            <person name="Shaw F."/>
            <person name="Minotto A."/>
        </authorList>
    </citation>
    <scope>NUCLEOTIDE SEQUENCE [LARGE SCALE GENOMIC DNA]</scope>
</reference>
<name>A0ABP1E191_9APHY</name>
<evidence type="ECO:0000313" key="10">
    <source>
        <dbReference type="Proteomes" id="UP001497453"/>
    </source>
</evidence>
<comment type="subcellular location">
    <subcellularLocation>
        <location evidence="1">Membrane</location>
        <topology evidence="1">Multi-pass membrane protein</topology>
    </subcellularLocation>
</comment>
<feature type="transmembrane region" description="Helical" evidence="7">
    <location>
        <begin position="233"/>
        <end position="253"/>
    </location>
</feature>
<evidence type="ECO:0000256" key="2">
    <source>
        <dbReference type="ARBA" id="ARBA00022448"/>
    </source>
</evidence>
<dbReference type="PROSITE" id="PS00218">
    <property type="entry name" value="AMINO_ACID_PERMEASE_1"/>
    <property type="match status" value="1"/>
</dbReference>
<dbReference type="InterPro" id="IPR004841">
    <property type="entry name" value="AA-permease/SLC12A_dom"/>
</dbReference>
<keyword evidence="10" id="KW-1185">Reference proteome</keyword>
<dbReference type="Pfam" id="PF00324">
    <property type="entry name" value="AA_permease"/>
    <property type="match status" value="1"/>
</dbReference>
<evidence type="ECO:0000256" key="7">
    <source>
        <dbReference type="SAM" id="Phobius"/>
    </source>
</evidence>
<accession>A0ABP1E191</accession>
<dbReference type="EMBL" id="OZ037950">
    <property type="protein sequence ID" value="CAL1713791.1"/>
    <property type="molecule type" value="Genomic_DNA"/>
</dbReference>
<keyword evidence="6 7" id="KW-0472">Membrane</keyword>
<gene>
    <name evidence="9" type="ORF">GFSPODELE1_LOCUS9481</name>
</gene>
<keyword evidence="4" id="KW-0029">Amino-acid transport</keyword>
<keyword evidence="5 7" id="KW-1133">Transmembrane helix</keyword>
<feature type="transmembrane region" description="Helical" evidence="7">
    <location>
        <begin position="132"/>
        <end position="156"/>
    </location>
</feature>
<proteinExistence type="predicted"/>
<evidence type="ECO:0000256" key="1">
    <source>
        <dbReference type="ARBA" id="ARBA00004141"/>
    </source>
</evidence>
<dbReference type="Gene3D" id="1.20.1740.10">
    <property type="entry name" value="Amino acid/polyamine transporter I"/>
    <property type="match status" value="1"/>
</dbReference>
<dbReference type="PANTHER" id="PTHR43341">
    <property type="entry name" value="AMINO ACID PERMEASE"/>
    <property type="match status" value="1"/>
</dbReference>
<sequence>MMTLQKGHWQAFSRVFGCDTSLISICGSQPALTGTARLCLHLVWTTQIPVVRESSGSGHVQIVAPPGGTLRFEEQRRHIAELQELWRHIKVDLPPQLSRRHIGMISIGGVIGTGLFLGSASALHNGGPLGALLGYVVVGSVVFGLCVSIGEMIAFLPNVGGPVGLADLYVDPALGFSLGWASWYNWTAEISAATVVVGFWTKAIPPWILTALFLFMATVVNCFPSHVYGELEFWFSTIKVLTIVIMIIVSLVLDIVPGQDGRSLGFSNWQEPFAQYLSLDGAKGRFLGFISVLMQAAFSFSGSEVPGIAAGEVIDATRNVPRALCRVWIRI</sequence>
<evidence type="ECO:0000256" key="3">
    <source>
        <dbReference type="ARBA" id="ARBA00022692"/>
    </source>
</evidence>
<evidence type="ECO:0000313" key="9">
    <source>
        <dbReference type="EMBL" id="CAL1713791.1"/>
    </source>
</evidence>
<organism evidence="9 10">
    <name type="scientific">Somion occarium</name>
    <dbReference type="NCBI Taxonomy" id="3059160"/>
    <lineage>
        <taxon>Eukaryota</taxon>
        <taxon>Fungi</taxon>
        <taxon>Dikarya</taxon>
        <taxon>Basidiomycota</taxon>
        <taxon>Agaricomycotina</taxon>
        <taxon>Agaricomycetes</taxon>
        <taxon>Polyporales</taxon>
        <taxon>Cerrenaceae</taxon>
        <taxon>Somion</taxon>
    </lineage>
</organism>
<evidence type="ECO:0000259" key="8">
    <source>
        <dbReference type="Pfam" id="PF00324"/>
    </source>
</evidence>